<dbReference type="Proteomes" id="UP000032545">
    <property type="component" value="Unassembled WGS sequence"/>
</dbReference>
<dbReference type="AlphaFoldDB" id="A0A0D8BI99"/>
<organism evidence="1 2">
    <name type="scientific">Frankia torreyi</name>
    <dbReference type="NCBI Taxonomy" id="1856"/>
    <lineage>
        <taxon>Bacteria</taxon>
        <taxon>Bacillati</taxon>
        <taxon>Actinomycetota</taxon>
        <taxon>Actinomycetes</taxon>
        <taxon>Frankiales</taxon>
        <taxon>Frankiaceae</taxon>
        <taxon>Frankia</taxon>
    </lineage>
</organism>
<accession>A0A0D8BI99</accession>
<proteinExistence type="predicted"/>
<evidence type="ECO:0000313" key="2">
    <source>
        <dbReference type="Proteomes" id="UP000032545"/>
    </source>
</evidence>
<keyword evidence="2" id="KW-1185">Reference proteome</keyword>
<reference evidence="2" key="1">
    <citation type="submission" date="2015-02" db="EMBL/GenBank/DDBJ databases">
        <title>Draft Genome of Frankia sp. CpI1-S.</title>
        <authorList>
            <person name="Oshone R.T."/>
            <person name="Ngom M."/>
            <person name="Ghodhbane-Gtari F."/>
            <person name="Gtari M."/>
            <person name="Morris K."/>
            <person name="Thomas K."/>
            <person name="Sen A."/>
            <person name="Tisa L.S."/>
        </authorList>
    </citation>
    <scope>NUCLEOTIDE SEQUENCE [LARGE SCALE GENOMIC DNA]</scope>
    <source>
        <strain evidence="2">CpI1-S</strain>
    </source>
</reference>
<name>A0A0D8BI99_9ACTN</name>
<dbReference type="PATRIC" id="fig|1502723.3.peg.622"/>
<evidence type="ECO:0000313" key="1">
    <source>
        <dbReference type="EMBL" id="KJE23709.1"/>
    </source>
</evidence>
<sequence>MILRRATHAQVEQALSRELRREPGQPGSVWIYGQTDQGILKVCVSAPVAGNNRFVITVAWPDG</sequence>
<dbReference type="EMBL" id="JYFN01000011">
    <property type="protein sequence ID" value="KJE23709.1"/>
    <property type="molecule type" value="Genomic_DNA"/>
</dbReference>
<gene>
    <name evidence="1" type="ORF">FF36_01894</name>
</gene>
<comment type="caution">
    <text evidence="1">The sequence shown here is derived from an EMBL/GenBank/DDBJ whole genome shotgun (WGS) entry which is preliminary data.</text>
</comment>
<evidence type="ECO:0008006" key="3">
    <source>
        <dbReference type="Google" id="ProtNLM"/>
    </source>
</evidence>
<reference evidence="1 2" key="2">
    <citation type="journal article" date="2016" name="Genome Announc.">
        <title>Permanent Draft Genome Sequences for Two Variants of Frankia sp. Strain CpI1, the First Frankia Strain Isolated from Root Nodules of Comptonia peregrina.</title>
        <authorList>
            <person name="Oshone R."/>
            <person name="Hurst S.G.IV."/>
            <person name="Abebe-Akele F."/>
            <person name="Simpson S."/>
            <person name="Morris K."/>
            <person name="Thomas W.K."/>
            <person name="Tisa L.S."/>
        </authorList>
    </citation>
    <scope>NUCLEOTIDE SEQUENCE [LARGE SCALE GENOMIC DNA]</scope>
    <source>
        <strain evidence="2">CpI1-S</strain>
    </source>
</reference>
<protein>
    <recommendedName>
        <fullName evidence="3">DUF4258 domain-containing protein</fullName>
    </recommendedName>
</protein>